<feature type="transmembrane region" description="Helical" evidence="5">
    <location>
        <begin position="337"/>
        <end position="357"/>
    </location>
</feature>
<name>A0A812NZ25_SYMPI</name>
<evidence type="ECO:0000256" key="1">
    <source>
        <dbReference type="ARBA" id="ARBA00004141"/>
    </source>
</evidence>
<keyword evidence="7" id="KW-1185">Reference proteome</keyword>
<dbReference type="SUPFAM" id="SSF103473">
    <property type="entry name" value="MFS general substrate transporter"/>
    <property type="match status" value="1"/>
</dbReference>
<dbReference type="GO" id="GO:0035348">
    <property type="term" value="P:acetyl-CoA transmembrane transport"/>
    <property type="evidence" value="ECO:0007669"/>
    <property type="project" value="InterPro"/>
</dbReference>
<dbReference type="EMBL" id="CAJNIZ010012436">
    <property type="protein sequence ID" value="CAE7334007.1"/>
    <property type="molecule type" value="Genomic_DNA"/>
</dbReference>
<dbReference type="AlphaFoldDB" id="A0A812NZ25"/>
<dbReference type="InterPro" id="IPR024371">
    <property type="entry name" value="AcetylCoA_trans_1-like"/>
</dbReference>
<feature type="transmembrane region" description="Helical" evidence="5">
    <location>
        <begin position="219"/>
        <end position="236"/>
    </location>
</feature>
<feature type="transmembrane region" description="Helical" evidence="5">
    <location>
        <begin position="50"/>
        <end position="74"/>
    </location>
</feature>
<evidence type="ECO:0000256" key="5">
    <source>
        <dbReference type="SAM" id="Phobius"/>
    </source>
</evidence>
<dbReference type="InterPro" id="IPR036259">
    <property type="entry name" value="MFS_trans_sf"/>
</dbReference>
<feature type="transmembrane region" description="Helical" evidence="5">
    <location>
        <begin position="269"/>
        <end position="290"/>
    </location>
</feature>
<protein>
    <submittedName>
        <fullName evidence="6">SLC33A1 protein</fullName>
    </submittedName>
</protein>
<dbReference type="GO" id="GO:0008521">
    <property type="term" value="F:acetyl-CoA transmembrane transporter activity"/>
    <property type="evidence" value="ECO:0007669"/>
    <property type="project" value="InterPro"/>
</dbReference>
<evidence type="ECO:0000256" key="2">
    <source>
        <dbReference type="ARBA" id="ARBA00022692"/>
    </source>
</evidence>
<evidence type="ECO:0000313" key="6">
    <source>
        <dbReference type="EMBL" id="CAE7334007.1"/>
    </source>
</evidence>
<keyword evidence="3 5" id="KW-1133">Transmembrane helix</keyword>
<feature type="transmembrane region" description="Helical" evidence="5">
    <location>
        <begin position="363"/>
        <end position="385"/>
    </location>
</feature>
<sequence length="478" mass="52741">MGAAEGLRRLRMSLRGVAEARELEALAEECEEGDAKTQQVSSLSGEYLNILLLLVLYTLQGIPMGLSSVVPLILKEQNVSYADLGTFSLNSYPFSLKLLWAPFVDAAYVSRLGRRKTWLLPTQLAIGVVMIVVSQRLDHLLYASQPNVASLTLLFFLLYFLCATQDIAVDGWALTMLRKENVGYAATTNAMGQTLGYAIGFTGFMALEHFNLLTLSEFMFLWGIVFMVVTILVGVLKAEGPVPSDEQPESISTSYGNMLNILRLRPIRLLLLLLVTIKFPFAVADSIAPLKLQEYGVKKEHMAYIASGMMPVYILLPAVVSRWTTNSTPWELGLQTYPWRVLLVPVTAVVVASTPAIGDRIPWAFYSVIVVVSLLAQVASQCMFVSNMAFFARISDPAMGGTYMTMLNTLSNLGGMWPGTVTLKLIDFATCKSERCVVKADGFYVMSGISFLYGLAWYVLAAGHARRVQQVKLSDWKV</sequence>
<evidence type="ECO:0000313" key="7">
    <source>
        <dbReference type="Proteomes" id="UP000649617"/>
    </source>
</evidence>
<dbReference type="PANTHER" id="PTHR12778:SF9">
    <property type="entry name" value="ACETYL-COENZYME A TRANSPORTER 1"/>
    <property type="match status" value="1"/>
</dbReference>
<feature type="transmembrane region" description="Helical" evidence="5">
    <location>
        <begin position="442"/>
        <end position="460"/>
    </location>
</feature>
<feature type="transmembrane region" description="Helical" evidence="5">
    <location>
        <begin position="181"/>
        <end position="207"/>
    </location>
</feature>
<dbReference type="Gene3D" id="1.20.1250.20">
    <property type="entry name" value="MFS general substrate transporter like domains"/>
    <property type="match status" value="1"/>
</dbReference>
<dbReference type="GO" id="GO:0016020">
    <property type="term" value="C:membrane"/>
    <property type="evidence" value="ECO:0007669"/>
    <property type="project" value="UniProtKB-SubCell"/>
</dbReference>
<feature type="transmembrane region" description="Helical" evidence="5">
    <location>
        <begin position="149"/>
        <end position="169"/>
    </location>
</feature>
<dbReference type="Pfam" id="PF13000">
    <property type="entry name" value="Acatn"/>
    <property type="match status" value="3"/>
</dbReference>
<dbReference type="OrthoDB" id="6415790at2759"/>
<evidence type="ECO:0000256" key="3">
    <source>
        <dbReference type="ARBA" id="ARBA00022989"/>
    </source>
</evidence>
<comment type="caution">
    <text evidence="6">The sequence shown here is derived from an EMBL/GenBank/DDBJ whole genome shotgun (WGS) entry which is preliminary data.</text>
</comment>
<keyword evidence="2 5" id="KW-0812">Transmembrane</keyword>
<organism evidence="6 7">
    <name type="scientific">Symbiodinium pilosum</name>
    <name type="common">Dinoflagellate</name>
    <dbReference type="NCBI Taxonomy" id="2952"/>
    <lineage>
        <taxon>Eukaryota</taxon>
        <taxon>Sar</taxon>
        <taxon>Alveolata</taxon>
        <taxon>Dinophyceae</taxon>
        <taxon>Suessiales</taxon>
        <taxon>Symbiodiniaceae</taxon>
        <taxon>Symbiodinium</taxon>
    </lineage>
</organism>
<dbReference type="Proteomes" id="UP000649617">
    <property type="component" value="Unassembled WGS sequence"/>
</dbReference>
<accession>A0A812NZ25</accession>
<feature type="transmembrane region" description="Helical" evidence="5">
    <location>
        <begin position="302"/>
        <end position="325"/>
    </location>
</feature>
<dbReference type="PANTHER" id="PTHR12778">
    <property type="entry name" value="SOLUTE CARRIER FAMILY 33 ACETYL-COA TRANSPORTER -RELATED"/>
    <property type="match status" value="1"/>
</dbReference>
<proteinExistence type="predicted"/>
<feature type="transmembrane region" description="Helical" evidence="5">
    <location>
        <begin position="118"/>
        <end position="137"/>
    </location>
</feature>
<gene>
    <name evidence="6" type="primary">SLC33A1</name>
    <name evidence="6" type="ORF">SPIL2461_LOCUS7800</name>
</gene>
<keyword evidence="4 5" id="KW-0472">Membrane</keyword>
<dbReference type="InterPro" id="IPR004752">
    <property type="entry name" value="AmpG_permease/AT-1"/>
</dbReference>
<evidence type="ECO:0000256" key="4">
    <source>
        <dbReference type="ARBA" id="ARBA00023136"/>
    </source>
</evidence>
<reference evidence="6" key="1">
    <citation type="submission" date="2021-02" db="EMBL/GenBank/DDBJ databases">
        <authorList>
            <person name="Dougan E. K."/>
            <person name="Rhodes N."/>
            <person name="Thang M."/>
            <person name="Chan C."/>
        </authorList>
    </citation>
    <scope>NUCLEOTIDE SEQUENCE</scope>
</reference>
<comment type="subcellular location">
    <subcellularLocation>
        <location evidence="1">Membrane</location>
        <topology evidence="1">Multi-pass membrane protein</topology>
    </subcellularLocation>
</comment>